<dbReference type="GO" id="GO:0140078">
    <property type="term" value="F:class I DNA-(apurinic or apyrimidinic site) endonuclease activity"/>
    <property type="evidence" value="ECO:0007669"/>
    <property type="project" value="UniProtKB-EC"/>
</dbReference>
<dbReference type="InterPro" id="IPR023170">
    <property type="entry name" value="HhH_base_excis_C"/>
</dbReference>
<dbReference type="SUPFAM" id="SSF48150">
    <property type="entry name" value="DNA-glycosylase"/>
    <property type="match status" value="1"/>
</dbReference>
<dbReference type="EC" id="4.2.99.18" evidence="6"/>
<keyword evidence="6" id="KW-0540">Nuclease</keyword>
<dbReference type="Gene3D" id="1.10.1670.10">
    <property type="entry name" value="Helix-hairpin-Helix base-excision DNA repair enzymes (C-terminal)"/>
    <property type="match status" value="1"/>
</dbReference>
<comment type="caution">
    <text evidence="6">The sequence shown here is derived from an EMBL/GenBank/DDBJ whole genome shotgun (WGS) entry which is preliminary data.</text>
</comment>
<dbReference type="GO" id="GO:0046872">
    <property type="term" value="F:metal ion binding"/>
    <property type="evidence" value="ECO:0007669"/>
    <property type="project" value="UniProtKB-KW"/>
</dbReference>
<accession>A0A7W8E350</accession>
<keyword evidence="3" id="KW-0408">Iron</keyword>
<reference evidence="6 7" key="1">
    <citation type="submission" date="2020-08" db="EMBL/GenBank/DDBJ databases">
        <title>Genomic Encyclopedia of Type Strains, Phase IV (KMG-V): Genome sequencing to study the core and pangenomes of soil and plant-associated prokaryotes.</title>
        <authorList>
            <person name="Whitman W."/>
        </authorList>
    </citation>
    <scope>NUCLEOTIDE SEQUENCE [LARGE SCALE GENOMIC DNA]</scope>
    <source>
        <strain evidence="6 7">M8UP14</strain>
    </source>
</reference>
<dbReference type="AlphaFoldDB" id="A0A7W8E350"/>
<name>A0A7W8E350_9BACT</name>
<evidence type="ECO:0000313" key="6">
    <source>
        <dbReference type="EMBL" id="MBB5057076.1"/>
    </source>
</evidence>
<evidence type="ECO:0000256" key="2">
    <source>
        <dbReference type="ARBA" id="ARBA00022723"/>
    </source>
</evidence>
<feature type="domain" description="HhH-GPD" evidence="5">
    <location>
        <begin position="43"/>
        <end position="201"/>
    </location>
</feature>
<evidence type="ECO:0000313" key="7">
    <source>
        <dbReference type="Proteomes" id="UP000540989"/>
    </source>
</evidence>
<proteinExistence type="predicted"/>
<dbReference type="InterPro" id="IPR011257">
    <property type="entry name" value="DNA_glycosylase"/>
</dbReference>
<dbReference type="PANTHER" id="PTHR10359">
    <property type="entry name" value="A/G-SPECIFIC ADENINE GLYCOSYLASE/ENDONUCLEASE III"/>
    <property type="match status" value="1"/>
</dbReference>
<dbReference type="GO" id="GO:0051539">
    <property type="term" value="F:4 iron, 4 sulfur cluster binding"/>
    <property type="evidence" value="ECO:0007669"/>
    <property type="project" value="UniProtKB-KW"/>
</dbReference>
<dbReference type="PANTHER" id="PTHR10359:SF19">
    <property type="entry name" value="DNA REPAIR GLYCOSYLASE MJ1434-RELATED"/>
    <property type="match status" value="1"/>
</dbReference>
<evidence type="ECO:0000256" key="4">
    <source>
        <dbReference type="ARBA" id="ARBA00023014"/>
    </source>
</evidence>
<sequence length="228" mass="25877">MQPASLFPDTRLQDVHRRLLEHYGPPEPRDLWDPLTQMIYSMLSSRTKTPVSHAVLAALRARFGTWENLREASIPAIEDIIRPVTFPEPKAINLKAALIRITERHGSLDLGFLARHSTEKIRTWLEKFEGVGVKTSAAVVNFSTLRRRAMCVDSHHLRIVQRLGFVNKAATAREAETRIMEMTPDDWSAAMLDDHHSLIKLHGQKCCTKNDPRCPRCPLRDICPTATA</sequence>
<protein>
    <submittedName>
        <fullName evidence="6">Endonuclease-3</fullName>
        <ecNumber evidence="6">4.2.99.18</ecNumber>
    </submittedName>
</protein>
<keyword evidence="1" id="KW-0004">4Fe-4S</keyword>
<keyword evidence="6" id="KW-0378">Hydrolase</keyword>
<evidence type="ECO:0000256" key="3">
    <source>
        <dbReference type="ARBA" id="ARBA00023004"/>
    </source>
</evidence>
<dbReference type="CDD" id="cd00056">
    <property type="entry name" value="ENDO3c"/>
    <property type="match status" value="1"/>
</dbReference>
<dbReference type="PIRSF" id="PIRSF001435">
    <property type="entry name" value="Nth"/>
    <property type="match status" value="1"/>
</dbReference>
<gene>
    <name evidence="6" type="ORF">HDF16_001761</name>
</gene>
<keyword evidence="7" id="KW-1185">Reference proteome</keyword>
<keyword evidence="6" id="KW-0255">Endonuclease</keyword>
<keyword evidence="4" id="KW-0411">Iron-sulfur</keyword>
<dbReference type="SMART" id="SM00478">
    <property type="entry name" value="ENDO3c"/>
    <property type="match status" value="1"/>
</dbReference>
<dbReference type="InterPro" id="IPR003265">
    <property type="entry name" value="HhH-GPD_domain"/>
</dbReference>
<dbReference type="RefSeq" id="WP_184215551.1">
    <property type="nucleotide sequence ID" value="NZ_JACHIP010000002.1"/>
</dbReference>
<keyword evidence="2" id="KW-0479">Metal-binding</keyword>
<evidence type="ECO:0000256" key="1">
    <source>
        <dbReference type="ARBA" id="ARBA00022485"/>
    </source>
</evidence>
<evidence type="ECO:0000259" key="5">
    <source>
        <dbReference type="SMART" id="SM00478"/>
    </source>
</evidence>
<dbReference type="Gene3D" id="1.10.340.30">
    <property type="entry name" value="Hypothetical protein, domain 2"/>
    <property type="match status" value="1"/>
</dbReference>
<organism evidence="6 7">
    <name type="scientific">Granulicella aggregans</name>
    <dbReference type="NCBI Taxonomy" id="474949"/>
    <lineage>
        <taxon>Bacteria</taxon>
        <taxon>Pseudomonadati</taxon>
        <taxon>Acidobacteriota</taxon>
        <taxon>Terriglobia</taxon>
        <taxon>Terriglobales</taxon>
        <taxon>Acidobacteriaceae</taxon>
        <taxon>Granulicella</taxon>
    </lineage>
</organism>
<keyword evidence="6" id="KW-0456">Lyase</keyword>
<dbReference type="GO" id="GO:0006284">
    <property type="term" value="P:base-excision repair"/>
    <property type="evidence" value="ECO:0007669"/>
    <property type="project" value="InterPro"/>
</dbReference>
<dbReference type="Proteomes" id="UP000540989">
    <property type="component" value="Unassembled WGS sequence"/>
</dbReference>
<dbReference type="Pfam" id="PF00730">
    <property type="entry name" value="HhH-GPD"/>
    <property type="match status" value="1"/>
</dbReference>
<dbReference type="EMBL" id="JACHIP010000002">
    <property type="protein sequence ID" value="MBB5057076.1"/>
    <property type="molecule type" value="Genomic_DNA"/>
</dbReference>